<dbReference type="RefSeq" id="WP_108854013.1">
    <property type="nucleotide sequence ID" value="NZ_OMOQ01000002.1"/>
</dbReference>
<accession>A0A2R8BKM4</accession>
<organism evidence="2 3">
    <name type="scientific">Albidovulum aquaemixtae</name>
    <dbReference type="NCBI Taxonomy" id="1542388"/>
    <lineage>
        <taxon>Bacteria</taxon>
        <taxon>Pseudomonadati</taxon>
        <taxon>Pseudomonadota</taxon>
        <taxon>Alphaproteobacteria</taxon>
        <taxon>Rhodobacterales</taxon>
        <taxon>Paracoccaceae</taxon>
        <taxon>Albidovulum</taxon>
    </lineage>
</organism>
<gene>
    <name evidence="2" type="ORF">DEA8626_03027</name>
</gene>
<reference evidence="2 3" key="1">
    <citation type="submission" date="2018-03" db="EMBL/GenBank/DDBJ databases">
        <authorList>
            <person name="Keele B.F."/>
        </authorList>
    </citation>
    <scope>NUCLEOTIDE SEQUENCE [LARGE SCALE GENOMIC DNA]</scope>
    <source>
        <strain evidence="2 3">CECT 8626</strain>
    </source>
</reference>
<protein>
    <recommendedName>
        <fullName evidence="1">IraD/Gp25-like domain-containing protein</fullName>
    </recommendedName>
</protein>
<evidence type="ECO:0000313" key="2">
    <source>
        <dbReference type="EMBL" id="SPH23950.1"/>
    </source>
</evidence>
<sequence length="142" mass="15937">MTRRASSLTLGDPPRFLGRGFAFPPQLDPRWGRFDLVEGEVDVRQAIMIIVLTAKGERVMRPDFGCGIHELVFDPVDAQLVADIKETVTDALRRFEARIDVLGVKVDVGNALNGELKIDVNYRLRTTNQPGNAVFPFFIPER</sequence>
<dbReference type="InterPro" id="IPR007048">
    <property type="entry name" value="IraD/Gp25-like"/>
</dbReference>
<dbReference type="Pfam" id="PF04965">
    <property type="entry name" value="GPW_gp25"/>
    <property type="match status" value="1"/>
</dbReference>
<dbReference type="Gene3D" id="3.10.450.40">
    <property type="match status" value="1"/>
</dbReference>
<proteinExistence type="predicted"/>
<dbReference type="OrthoDB" id="9802846at2"/>
<dbReference type="AlphaFoldDB" id="A0A2R8BKM4"/>
<dbReference type="Proteomes" id="UP000244924">
    <property type="component" value="Unassembled WGS sequence"/>
</dbReference>
<evidence type="ECO:0000313" key="3">
    <source>
        <dbReference type="Proteomes" id="UP000244924"/>
    </source>
</evidence>
<feature type="domain" description="IraD/Gp25-like" evidence="1">
    <location>
        <begin position="38"/>
        <end position="129"/>
    </location>
</feature>
<dbReference type="SUPFAM" id="SSF160719">
    <property type="entry name" value="gpW/gp25-like"/>
    <property type="match status" value="1"/>
</dbReference>
<dbReference type="EMBL" id="OMOQ01000002">
    <property type="protein sequence ID" value="SPH23950.1"/>
    <property type="molecule type" value="Genomic_DNA"/>
</dbReference>
<name>A0A2R8BKM4_9RHOB</name>
<evidence type="ECO:0000259" key="1">
    <source>
        <dbReference type="Pfam" id="PF04965"/>
    </source>
</evidence>
<keyword evidence="3" id="KW-1185">Reference proteome</keyword>